<name>A0A1I7RJX9_BURXY</name>
<keyword evidence="1" id="KW-0132">Cell division</keyword>
<dbReference type="Proteomes" id="UP000095284">
    <property type="component" value="Unplaced"/>
</dbReference>
<feature type="region of interest" description="Disordered" evidence="5">
    <location>
        <begin position="70"/>
        <end position="116"/>
    </location>
</feature>
<dbReference type="InterPro" id="IPR039361">
    <property type="entry name" value="Cyclin"/>
</dbReference>
<evidence type="ECO:0000256" key="3">
    <source>
        <dbReference type="ARBA" id="ARBA00023306"/>
    </source>
</evidence>
<dbReference type="AlphaFoldDB" id="A0A1I7RJX9"/>
<feature type="domain" description="Cyclin C-terminal" evidence="7">
    <location>
        <begin position="322"/>
        <end position="440"/>
    </location>
</feature>
<dbReference type="PANTHER" id="PTHR10177">
    <property type="entry name" value="CYCLINS"/>
    <property type="match status" value="1"/>
</dbReference>
<evidence type="ECO:0000256" key="5">
    <source>
        <dbReference type="SAM" id="MobiDB-lite"/>
    </source>
</evidence>
<evidence type="ECO:0000256" key="4">
    <source>
        <dbReference type="RuleBase" id="RU000383"/>
    </source>
</evidence>
<evidence type="ECO:0000259" key="7">
    <source>
        <dbReference type="SMART" id="SM01332"/>
    </source>
</evidence>
<protein>
    <submittedName>
        <fullName evidence="9">G2/mitotic-specific cyclin-B3</fullName>
    </submittedName>
</protein>
<dbReference type="FunFam" id="1.10.472.10:FF:000001">
    <property type="entry name" value="G2/mitotic-specific cyclin"/>
    <property type="match status" value="1"/>
</dbReference>
<dbReference type="GO" id="GO:0051301">
    <property type="term" value="P:cell division"/>
    <property type="evidence" value="ECO:0007669"/>
    <property type="project" value="UniProtKB-KW"/>
</dbReference>
<keyword evidence="3" id="KW-0131">Cell cycle</keyword>
<keyword evidence="2 4" id="KW-0195">Cyclin</keyword>
<feature type="region of interest" description="Disordered" evidence="5">
    <location>
        <begin position="441"/>
        <end position="469"/>
    </location>
</feature>
<evidence type="ECO:0000259" key="6">
    <source>
        <dbReference type="SMART" id="SM00385"/>
    </source>
</evidence>
<dbReference type="InterPro" id="IPR036915">
    <property type="entry name" value="Cyclin-like_sf"/>
</dbReference>
<feature type="compositionally biased region" description="Basic and acidic residues" evidence="5">
    <location>
        <begin position="70"/>
        <end position="86"/>
    </location>
</feature>
<comment type="similarity">
    <text evidence="4">Belongs to the cyclin family.</text>
</comment>
<organism evidence="8 9">
    <name type="scientific">Bursaphelenchus xylophilus</name>
    <name type="common">Pinewood nematode worm</name>
    <name type="synonym">Aphelenchoides xylophilus</name>
    <dbReference type="NCBI Taxonomy" id="6326"/>
    <lineage>
        <taxon>Eukaryota</taxon>
        <taxon>Metazoa</taxon>
        <taxon>Ecdysozoa</taxon>
        <taxon>Nematoda</taxon>
        <taxon>Chromadorea</taxon>
        <taxon>Rhabditida</taxon>
        <taxon>Tylenchina</taxon>
        <taxon>Tylenchomorpha</taxon>
        <taxon>Aphelenchoidea</taxon>
        <taxon>Aphelenchoididae</taxon>
        <taxon>Bursaphelenchus</taxon>
    </lineage>
</organism>
<dbReference type="Gene3D" id="1.10.472.10">
    <property type="entry name" value="Cyclin-like"/>
    <property type="match status" value="2"/>
</dbReference>
<dbReference type="SMART" id="SM00385">
    <property type="entry name" value="CYCLIN"/>
    <property type="match status" value="2"/>
</dbReference>
<evidence type="ECO:0000313" key="8">
    <source>
        <dbReference type="Proteomes" id="UP000095284"/>
    </source>
</evidence>
<evidence type="ECO:0000256" key="2">
    <source>
        <dbReference type="ARBA" id="ARBA00023127"/>
    </source>
</evidence>
<evidence type="ECO:0000313" key="9">
    <source>
        <dbReference type="WBParaSite" id="BXY_0101100.1"/>
    </source>
</evidence>
<feature type="domain" description="Cyclin-like" evidence="6">
    <location>
        <begin position="228"/>
        <end position="313"/>
    </location>
</feature>
<proteinExistence type="inferred from homology"/>
<dbReference type="eggNOG" id="KOG0653">
    <property type="taxonomic scope" value="Eukaryota"/>
</dbReference>
<sequence length="469" mass="53873">MHKIERFGGRNVLEYRRNSQSSLIIYIRQLFRLFPANLAPNVTRRALLRRGYKSALAAHLSLGQGRDLIRTPSKESKQKMMLRARDNNQNAESRRQPLKPVASKHKNAVGSDEPKAKKAALGDITHALSSYQIDSTKKKCSSITFNNKKNKVERLLPLKDVLEAEELEVDPCPEVDFDRENSHDPNAVSEFARDIFKYLKWREPLFIPGPYMQHHKNVDNKTRAVLVDWLIEIQEAFEQNHETLYMAVNLVDRFFTKTRRVQKEHLQLVGCAAILVAAKVEERSAPLIDDLIYLVKDAFDAKKLKKMEQELLATVGFDLCSPLSYSFLRRYGRVIKSDMSLLTLARYILEVSLHFLDFCRVSPSKMGAASLLLALRMTKAGEWNKVLQKYSGYTTEDLESLSWALNHMLVVYRQRYPEMKMVWGKYSHEVFFEVAKTPALKDKYPTDSPIGPQPKDLAAAEGRSENQQP</sequence>
<dbReference type="Pfam" id="PF00134">
    <property type="entry name" value="Cyclin_N"/>
    <property type="match status" value="1"/>
</dbReference>
<dbReference type="InterPro" id="IPR004367">
    <property type="entry name" value="Cyclin_C-dom"/>
</dbReference>
<dbReference type="Pfam" id="PF02984">
    <property type="entry name" value="Cyclin_C"/>
    <property type="match status" value="1"/>
</dbReference>
<dbReference type="SUPFAM" id="SSF47954">
    <property type="entry name" value="Cyclin-like"/>
    <property type="match status" value="2"/>
</dbReference>
<dbReference type="InterPro" id="IPR006671">
    <property type="entry name" value="Cyclin_N"/>
</dbReference>
<evidence type="ECO:0000256" key="1">
    <source>
        <dbReference type="ARBA" id="ARBA00022618"/>
    </source>
</evidence>
<reference evidence="9" key="1">
    <citation type="submission" date="2016-11" db="UniProtKB">
        <authorList>
            <consortium name="WormBaseParasite"/>
        </authorList>
    </citation>
    <scope>IDENTIFICATION</scope>
</reference>
<dbReference type="InterPro" id="IPR013763">
    <property type="entry name" value="Cyclin-like_dom"/>
</dbReference>
<feature type="domain" description="Cyclin-like" evidence="6">
    <location>
        <begin position="326"/>
        <end position="410"/>
    </location>
</feature>
<dbReference type="SMART" id="SM01332">
    <property type="entry name" value="Cyclin_C"/>
    <property type="match status" value="1"/>
</dbReference>
<accession>A0A1I7RJX9</accession>
<dbReference type="WBParaSite" id="BXY_0101100.1">
    <property type="protein sequence ID" value="BXY_0101100.1"/>
    <property type="gene ID" value="BXY_0101100"/>
</dbReference>